<comment type="caution">
    <text evidence="9">The sequence shown here is derived from an EMBL/GenBank/DDBJ whole genome shotgun (WGS) entry which is preliminary data.</text>
</comment>
<evidence type="ECO:0000259" key="8">
    <source>
        <dbReference type="PROSITE" id="PS51645"/>
    </source>
</evidence>
<dbReference type="Pfam" id="PF00875">
    <property type="entry name" value="DNA_photolyase"/>
    <property type="match status" value="1"/>
</dbReference>
<name>A0ABR7RWA8_AQUAC</name>
<comment type="cofactor">
    <cofactor evidence="2">
        <name>FAD</name>
        <dbReference type="ChEBI" id="CHEBI:57692"/>
    </cofactor>
</comment>
<proteinExistence type="inferred from homology"/>
<dbReference type="Proteomes" id="UP000744555">
    <property type="component" value="Unassembled WGS sequence"/>
</dbReference>
<dbReference type="InterPro" id="IPR002081">
    <property type="entry name" value="Cryptochrome/DNA_photolyase_1"/>
</dbReference>
<keyword evidence="4 7" id="KW-0285">Flavoprotein</keyword>
<feature type="domain" description="Photolyase/cryptochrome alpha/beta" evidence="8">
    <location>
        <begin position="1"/>
        <end position="133"/>
    </location>
</feature>
<dbReference type="Pfam" id="PF03441">
    <property type="entry name" value="FAD_binding_7"/>
    <property type="match status" value="1"/>
</dbReference>
<dbReference type="PANTHER" id="PTHR11455:SF9">
    <property type="entry name" value="CRYPTOCHROME CIRCADIAN CLOCK 5 ISOFORM X1"/>
    <property type="match status" value="1"/>
</dbReference>
<dbReference type="RefSeq" id="WP_187804749.1">
    <property type="nucleotide sequence ID" value="NZ_LZEU01000001.1"/>
</dbReference>
<dbReference type="PRINTS" id="PR00147">
    <property type="entry name" value="DNAPHOTLYASE"/>
</dbReference>
<organism evidence="9 10">
    <name type="scientific">Aquipseudomonas alcaligenes</name>
    <name type="common">Pseudomonas alcaligenes</name>
    <dbReference type="NCBI Taxonomy" id="43263"/>
    <lineage>
        <taxon>Bacteria</taxon>
        <taxon>Pseudomonadati</taxon>
        <taxon>Pseudomonadota</taxon>
        <taxon>Gammaproteobacteria</taxon>
        <taxon>Pseudomonadales</taxon>
        <taxon>Pseudomonadaceae</taxon>
        <taxon>Aquipseudomonas</taxon>
    </lineage>
</organism>
<evidence type="ECO:0000313" key="9">
    <source>
        <dbReference type="EMBL" id="MBC9249625.1"/>
    </source>
</evidence>
<dbReference type="InterPro" id="IPR018394">
    <property type="entry name" value="DNA_photolyase_1_CS_C"/>
</dbReference>
<dbReference type="InterPro" id="IPR006050">
    <property type="entry name" value="DNA_photolyase_N"/>
</dbReference>
<sequence length="479" mass="53666">MRQLIWFRTDLRVQDNTALAAAMAAGPTLAVYLLSPPQWLAHDDAPCKVDFWLRNLVELRQRLAALNVPLLIRLEPYWRDAPQVIAELCLQHAIDCVHLNEEYGIHESRRDRAVAASLKPLGISMRSHLDQLFFAPGSVLTQSGTYFQVYSQFRKVCYQRLHTSLPGLVPLPVAQAPLGIASDAVPVAVDGFAPPSASLRQLWPAGEAAAQERLALFAAERLSDYQDSRDYPAIPGTSQQSAYLAAGVISPRQCLHAALRGNQGEFDSGNPGAVSWINELLWREFYKHILVGYPRVSRHRAFRLETEALPWRDAPDDLAAWQQGRTGIPLVDAAMRQLLATGWMHNRLRMVVAMFLTKNLLIDWRAGERFFMRHLIDGDLAANNGGWQWSASTGTDAAPYFRIFNPISQSQKFDPDGRFIRTWVPELAALNKRDIHDPSAMGGLFGVADYPRPIVDLGHSRERVLQAFKSLQPLESSHV</sequence>
<dbReference type="Gene3D" id="3.40.50.620">
    <property type="entry name" value="HUPs"/>
    <property type="match status" value="1"/>
</dbReference>
<dbReference type="SUPFAM" id="SSF48173">
    <property type="entry name" value="Cryptochrome/photolyase FAD-binding domain"/>
    <property type="match status" value="1"/>
</dbReference>
<dbReference type="Gene3D" id="1.25.40.80">
    <property type="match status" value="1"/>
</dbReference>
<accession>A0ABR7RWA8</accession>
<evidence type="ECO:0000256" key="3">
    <source>
        <dbReference type="ARBA" id="ARBA00005862"/>
    </source>
</evidence>
<protein>
    <submittedName>
        <fullName evidence="9">Deoxyribodipyrimidine photolyase</fullName>
    </submittedName>
</protein>
<dbReference type="PROSITE" id="PS51645">
    <property type="entry name" value="PHR_CRY_ALPHA_BETA"/>
    <property type="match status" value="1"/>
</dbReference>
<comment type="cofactor">
    <cofactor evidence="1">
        <name>(6R)-5,10-methylene-5,6,7,8-tetrahydrofolate</name>
        <dbReference type="ChEBI" id="CHEBI:15636"/>
    </cofactor>
</comment>
<keyword evidence="5 7" id="KW-0274">FAD</keyword>
<evidence type="ECO:0000256" key="2">
    <source>
        <dbReference type="ARBA" id="ARBA00001974"/>
    </source>
</evidence>
<evidence type="ECO:0000256" key="5">
    <source>
        <dbReference type="ARBA" id="ARBA00022827"/>
    </source>
</evidence>
<comment type="similarity">
    <text evidence="3">Belongs to the DNA photolyase class-1 family.</text>
</comment>
<dbReference type="PROSITE" id="PS00394">
    <property type="entry name" value="DNA_PHOTOLYASES_1_1"/>
    <property type="match status" value="1"/>
</dbReference>
<dbReference type="InterPro" id="IPR036134">
    <property type="entry name" value="Crypto/Photolyase_FAD-like_sf"/>
</dbReference>
<dbReference type="PANTHER" id="PTHR11455">
    <property type="entry name" value="CRYPTOCHROME"/>
    <property type="match status" value="1"/>
</dbReference>
<evidence type="ECO:0000313" key="10">
    <source>
        <dbReference type="Proteomes" id="UP000744555"/>
    </source>
</evidence>
<keyword evidence="6 7" id="KW-0157">Chromophore</keyword>
<evidence type="ECO:0000256" key="1">
    <source>
        <dbReference type="ARBA" id="ARBA00001932"/>
    </source>
</evidence>
<dbReference type="EMBL" id="LZEU01000001">
    <property type="protein sequence ID" value="MBC9249625.1"/>
    <property type="molecule type" value="Genomic_DNA"/>
</dbReference>
<dbReference type="Gene3D" id="1.10.579.10">
    <property type="entry name" value="DNA Cyclobutane Dipyrimidine Photolyase, subunit A, domain 3"/>
    <property type="match status" value="1"/>
</dbReference>
<evidence type="ECO:0000256" key="4">
    <source>
        <dbReference type="ARBA" id="ARBA00022630"/>
    </source>
</evidence>
<keyword evidence="10" id="KW-1185">Reference proteome</keyword>
<gene>
    <name evidence="9" type="ORF">A9179_04990</name>
</gene>
<dbReference type="NCBIfam" id="NF007955">
    <property type="entry name" value="PRK10674.1"/>
    <property type="match status" value="1"/>
</dbReference>
<comment type="similarity">
    <text evidence="7">Belongs to the DNA photolyase family.</text>
</comment>
<dbReference type="SUPFAM" id="SSF52425">
    <property type="entry name" value="Cryptochrome/photolyase, N-terminal domain"/>
    <property type="match status" value="1"/>
</dbReference>
<dbReference type="InterPro" id="IPR036155">
    <property type="entry name" value="Crypto/Photolyase_N_sf"/>
</dbReference>
<evidence type="ECO:0000256" key="6">
    <source>
        <dbReference type="ARBA" id="ARBA00022991"/>
    </source>
</evidence>
<reference evidence="9 10" key="1">
    <citation type="submission" date="2016-06" db="EMBL/GenBank/DDBJ databases">
        <authorList>
            <person name="Ramos C."/>
            <person name="Pintado A."/>
            <person name="Crespo-Gomez J.I."/>
        </authorList>
    </citation>
    <scope>NUCLEOTIDE SEQUENCE [LARGE SCALE GENOMIC DNA]</scope>
    <source>
        <strain evidence="9 10">AVO110</strain>
    </source>
</reference>
<dbReference type="InterPro" id="IPR014729">
    <property type="entry name" value="Rossmann-like_a/b/a_fold"/>
</dbReference>
<evidence type="ECO:0000256" key="7">
    <source>
        <dbReference type="RuleBase" id="RU004182"/>
    </source>
</evidence>
<dbReference type="InterPro" id="IPR005101">
    <property type="entry name" value="Cryptochr/Photolyase_FAD-bd"/>
</dbReference>